<organism evidence="1 2">
    <name type="scientific">Amphibiibacter pelophylacis</name>
    <dbReference type="NCBI Taxonomy" id="1799477"/>
    <lineage>
        <taxon>Bacteria</taxon>
        <taxon>Pseudomonadati</taxon>
        <taxon>Pseudomonadota</taxon>
        <taxon>Betaproteobacteria</taxon>
        <taxon>Burkholderiales</taxon>
        <taxon>Sphaerotilaceae</taxon>
        <taxon>Amphibiibacter</taxon>
    </lineage>
</organism>
<gene>
    <name evidence="1" type="primary">gatB</name>
    <name evidence="1" type="ORF">RV045_13460</name>
</gene>
<reference evidence="1" key="1">
    <citation type="submission" date="2023-10" db="EMBL/GenBank/DDBJ databases">
        <title>Amphibacter perezi, gen. nov., sp. nov. a novel taxa of the family Comamonadaceae, class Betaproteobacteria isolated from the skin microbiota of Pelophylax perezi from different populations.</title>
        <authorList>
            <person name="Costa S."/>
            <person name="Proenca D.N."/>
            <person name="Lopes I."/>
            <person name="Morais P.V."/>
        </authorList>
    </citation>
    <scope>NUCLEOTIDE SEQUENCE</scope>
    <source>
        <strain evidence="1">SL12-8</strain>
    </source>
</reference>
<evidence type="ECO:0000313" key="2">
    <source>
        <dbReference type="Proteomes" id="UP001364695"/>
    </source>
</evidence>
<name>A0ACC6P5I7_9BURK</name>
<dbReference type="EMBL" id="JAWDIE010000027">
    <property type="protein sequence ID" value="MEJ7139427.1"/>
    <property type="molecule type" value="Genomic_DNA"/>
</dbReference>
<accession>A0ACC6P5I7</accession>
<dbReference type="Proteomes" id="UP001364695">
    <property type="component" value="Unassembled WGS sequence"/>
</dbReference>
<protein>
    <submittedName>
        <fullName evidence="1">Asp-tRNA(Asn)/Glu-tRNA(Gln) amidotransferase subunit GatB</fullName>
    </submittedName>
</protein>
<evidence type="ECO:0000313" key="1">
    <source>
        <dbReference type="EMBL" id="MEJ7139427.1"/>
    </source>
</evidence>
<proteinExistence type="predicted"/>
<keyword evidence="2" id="KW-1185">Reference proteome</keyword>
<sequence length="518" mass="56153">MSAALHTTITTTTTPAAEFPLASSQAPLVRGYEVVIGLEIHTQLRTHSKIFSGASAAYGAAPNAHACALSLALPGTLPVLNRQAVEHAIRFGLAINAAVAPVSVFARKNYFYPDLPKGYQISQFELPVVQGGRLFIDVDGQTFLVPLTRAHLEEDAGKSIHGQFSDDQGRPCTGIDLNRAGTPLLEIVSEPEMRSSRQAVAYARAMHTLVTWLDICDGNMQEGSFRCDANVSVRRPGGPLGTRREIKNLNSFRFLQQAIDYEINWQIDSLEDGHAIQQATVLFDPDTGETRAMRSKEDAHDYRYFPDPDLPPLVIASDWIERVRAAMPELPGDMAQRFAREDGLPGDAAAAMTQNLALARFYEATRDAARLLSPAHAQGAARAAANWLMGEVAKRLNAQDRTLADAPVTPQTLAALITRIQDGTISNNAARQVFDALWSGEGDSVDAVIEAKGLRQMNDSGALQSIVDAVLADNDKLVQEYRSGKDKAFNALVGQVMKASKGKANPTQANAMLRERLG</sequence>
<comment type="caution">
    <text evidence="1">The sequence shown here is derived from an EMBL/GenBank/DDBJ whole genome shotgun (WGS) entry which is preliminary data.</text>
</comment>